<feature type="binding site" evidence="6">
    <location>
        <begin position="129"/>
        <end position="130"/>
    </location>
    <ligand>
        <name>S-adenosyl-L-methionine</name>
        <dbReference type="ChEBI" id="CHEBI:59789"/>
    </ligand>
</feature>
<dbReference type="NCBIfam" id="TIGR00138">
    <property type="entry name" value="rsmG_gidB"/>
    <property type="match status" value="1"/>
</dbReference>
<dbReference type="STRING" id="582744.Msip34_2825"/>
<evidence type="ECO:0000313" key="8">
    <source>
        <dbReference type="Proteomes" id="UP000002743"/>
    </source>
</evidence>
<dbReference type="EMBL" id="CP001674">
    <property type="protein sequence ID" value="ACT52062.1"/>
    <property type="molecule type" value="Genomic_DNA"/>
</dbReference>
<comment type="caution">
    <text evidence="6">Lacks conserved residue(s) required for the propagation of feature annotation.</text>
</comment>
<keyword evidence="2 6" id="KW-0698">rRNA processing</keyword>
<keyword evidence="8" id="KW-1185">Reference proteome</keyword>
<name>C6XBU2_METGS</name>
<evidence type="ECO:0000256" key="3">
    <source>
        <dbReference type="ARBA" id="ARBA00022603"/>
    </source>
</evidence>
<evidence type="ECO:0000256" key="5">
    <source>
        <dbReference type="ARBA" id="ARBA00022691"/>
    </source>
</evidence>
<evidence type="ECO:0000256" key="6">
    <source>
        <dbReference type="HAMAP-Rule" id="MF_00074"/>
    </source>
</evidence>
<feature type="binding site" evidence="6">
    <location>
        <position position="78"/>
    </location>
    <ligand>
        <name>S-adenosyl-L-methionine</name>
        <dbReference type="ChEBI" id="CHEBI:59789"/>
    </ligand>
</feature>
<dbReference type="EC" id="2.1.1.170" evidence="6"/>
<dbReference type="PANTHER" id="PTHR31760">
    <property type="entry name" value="S-ADENOSYL-L-METHIONINE-DEPENDENT METHYLTRANSFERASES SUPERFAMILY PROTEIN"/>
    <property type="match status" value="1"/>
</dbReference>
<reference evidence="7 8" key="2">
    <citation type="journal article" date="2011" name="J. Bacteriol.">
        <title>Genomes of three methylotrophs from a single niche uncover genetic and metabolic divergence of Methylophilaceae.</title>
        <authorList>
            <person name="Lapidus A."/>
            <person name="Clum A."/>
            <person name="Labutti K."/>
            <person name="Kaluzhnaya M.G."/>
            <person name="Lim S."/>
            <person name="Beck D.A."/>
            <person name="Glavina Del Rio T."/>
            <person name="Nolan M."/>
            <person name="Mavromatis K."/>
            <person name="Huntemann M."/>
            <person name="Lucas S."/>
            <person name="Lidstrom M.E."/>
            <person name="Ivanova N."/>
            <person name="Chistoserdova L."/>
        </authorList>
    </citation>
    <scope>NUCLEOTIDE SEQUENCE [LARGE SCALE GENOMIC DNA]</scope>
    <source>
        <strain evidence="7 8">SIP3-4</strain>
    </source>
</reference>
<dbReference type="CDD" id="cd02440">
    <property type="entry name" value="AdoMet_MTases"/>
    <property type="match status" value="1"/>
</dbReference>
<accession>C6XBU2</accession>
<dbReference type="InterPro" id="IPR029063">
    <property type="entry name" value="SAM-dependent_MTases_sf"/>
</dbReference>
<dbReference type="InterPro" id="IPR003682">
    <property type="entry name" value="rRNA_ssu_MeTfrase_G"/>
</dbReference>
<dbReference type="eggNOG" id="COG0357">
    <property type="taxonomic scope" value="Bacteria"/>
</dbReference>
<evidence type="ECO:0000313" key="7">
    <source>
        <dbReference type="EMBL" id="ACT52062.1"/>
    </source>
</evidence>
<evidence type="ECO:0000256" key="4">
    <source>
        <dbReference type="ARBA" id="ARBA00022679"/>
    </source>
</evidence>
<sequence length="219" mass="23808">MSQAEILASGIANAGWDVSQATQQKLLDYLALLQKWNKVHNLTAVRDPDEMVTLHLLDSLSVLPHVQALSPSRLLDVGSGAGLPGIILALCMPDLKVTTIDAVQKKASFMRQAKAELGIANLEVIAGRVEQHRPSQAYDIVISRAFSEIALFIKLTRHLIAESGQWLAMKGVNPVEELEGIGMPEAKVTPLLVPGLDAQRHLVTLPAREMKFTPLSRTA</sequence>
<dbReference type="PIRSF" id="PIRSF003078">
    <property type="entry name" value="GidB"/>
    <property type="match status" value="1"/>
</dbReference>
<dbReference type="Gene3D" id="3.40.50.150">
    <property type="entry name" value="Vaccinia Virus protein VP39"/>
    <property type="match status" value="1"/>
</dbReference>
<dbReference type="Pfam" id="PF02527">
    <property type="entry name" value="GidB"/>
    <property type="match status" value="1"/>
</dbReference>
<comment type="function">
    <text evidence="6">Specifically methylates the N7 position of guanine in position 527 of 16S rRNA.</text>
</comment>
<gene>
    <name evidence="6" type="primary">rsmG</name>
    <name evidence="7" type="ordered locus">Msip34_2825</name>
</gene>
<dbReference type="GO" id="GO:0005829">
    <property type="term" value="C:cytosol"/>
    <property type="evidence" value="ECO:0007669"/>
    <property type="project" value="TreeGrafter"/>
</dbReference>
<comment type="subcellular location">
    <subcellularLocation>
        <location evidence="6">Cytoplasm</location>
    </subcellularLocation>
</comment>
<dbReference type="GO" id="GO:0070043">
    <property type="term" value="F:rRNA (guanine-N7-)-methyltransferase activity"/>
    <property type="evidence" value="ECO:0007669"/>
    <property type="project" value="UniProtKB-UniRule"/>
</dbReference>
<keyword evidence="1 6" id="KW-0963">Cytoplasm</keyword>
<dbReference type="AlphaFoldDB" id="C6XBU2"/>
<keyword evidence="3 6" id="KW-0489">Methyltransferase</keyword>
<keyword evidence="5 6" id="KW-0949">S-adenosyl-L-methionine</keyword>
<comment type="similarity">
    <text evidence="6">Belongs to the methyltransferase superfamily. RNA methyltransferase RsmG family.</text>
</comment>
<evidence type="ECO:0000256" key="1">
    <source>
        <dbReference type="ARBA" id="ARBA00022490"/>
    </source>
</evidence>
<dbReference type="OrthoDB" id="9808773at2"/>
<dbReference type="RefSeq" id="WP_015831245.1">
    <property type="nucleotide sequence ID" value="NC_012969.1"/>
</dbReference>
<reference evidence="8" key="1">
    <citation type="submission" date="2009-07" db="EMBL/GenBank/DDBJ databases">
        <title>Complete sequence of chromosome of Methylovorus sp. SIP3-4.</title>
        <authorList>
            <person name="Lucas S."/>
            <person name="Copeland A."/>
            <person name="Lapidus A."/>
            <person name="Glavina del Rio T."/>
            <person name="Tice H."/>
            <person name="Bruce D."/>
            <person name="Goodwin L."/>
            <person name="Pitluck S."/>
            <person name="Clum A."/>
            <person name="Larimer F."/>
            <person name="Land M."/>
            <person name="Hauser L."/>
            <person name="Kyrpides N."/>
            <person name="Mikhailova N."/>
            <person name="Kayluzhnaya M."/>
            <person name="Chistoserdova L."/>
        </authorList>
    </citation>
    <scope>NUCLEOTIDE SEQUENCE [LARGE SCALE GENOMIC DNA]</scope>
    <source>
        <strain evidence="8">SIP3-4</strain>
    </source>
</reference>
<protein>
    <recommendedName>
        <fullName evidence="6">Ribosomal RNA small subunit methyltransferase G</fullName>
        <ecNumber evidence="6">2.1.1.170</ecNumber>
    </recommendedName>
    <alternativeName>
        <fullName evidence="6">16S rRNA 7-methylguanosine methyltransferase</fullName>
        <shortName evidence="6">16S rRNA m7G methyltransferase</shortName>
    </alternativeName>
</protein>
<comment type="catalytic activity">
    <reaction evidence="6">
        <text>guanosine(527) in 16S rRNA + S-adenosyl-L-methionine = N(7)-methylguanosine(527) in 16S rRNA + S-adenosyl-L-homocysteine</text>
        <dbReference type="Rhea" id="RHEA:42732"/>
        <dbReference type="Rhea" id="RHEA-COMP:10209"/>
        <dbReference type="Rhea" id="RHEA-COMP:10210"/>
        <dbReference type="ChEBI" id="CHEBI:57856"/>
        <dbReference type="ChEBI" id="CHEBI:59789"/>
        <dbReference type="ChEBI" id="CHEBI:74269"/>
        <dbReference type="ChEBI" id="CHEBI:74480"/>
        <dbReference type="EC" id="2.1.1.170"/>
    </reaction>
</comment>
<feature type="binding site" evidence="6">
    <location>
        <position position="83"/>
    </location>
    <ligand>
        <name>S-adenosyl-L-methionine</name>
        <dbReference type="ChEBI" id="CHEBI:59789"/>
    </ligand>
</feature>
<dbReference type="PANTHER" id="PTHR31760:SF0">
    <property type="entry name" value="S-ADENOSYL-L-METHIONINE-DEPENDENT METHYLTRANSFERASES SUPERFAMILY PROTEIN"/>
    <property type="match status" value="1"/>
</dbReference>
<dbReference type="HOGENOM" id="CLU_065341_2_0_4"/>
<proteinExistence type="inferred from homology"/>
<evidence type="ECO:0000256" key="2">
    <source>
        <dbReference type="ARBA" id="ARBA00022552"/>
    </source>
</evidence>
<organism evidence="7 8">
    <name type="scientific">Methylovorus glucosotrophus (strain SIP3-4)</name>
    <dbReference type="NCBI Taxonomy" id="582744"/>
    <lineage>
        <taxon>Bacteria</taxon>
        <taxon>Pseudomonadati</taxon>
        <taxon>Pseudomonadota</taxon>
        <taxon>Betaproteobacteria</taxon>
        <taxon>Nitrosomonadales</taxon>
        <taxon>Methylophilaceae</taxon>
        <taxon>Methylovorus</taxon>
    </lineage>
</organism>
<dbReference type="KEGG" id="mei:Msip34_2825"/>
<dbReference type="HAMAP" id="MF_00074">
    <property type="entry name" value="16SrRNA_methyltr_G"/>
    <property type="match status" value="1"/>
</dbReference>
<dbReference type="Proteomes" id="UP000002743">
    <property type="component" value="Chromosome"/>
</dbReference>
<keyword evidence="4 6" id="KW-0808">Transferase</keyword>
<dbReference type="SUPFAM" id="SSF53335">
    <property type="entry name" value="S-adenosyl-L-methionine-dependent methyltransferases"/>
    <property type="match status" value="1"/>
</dbReference>
<feature type="binding site" evidence="6">
    <location>
        <position position="144"/>
    </location>
    <ligand>
        <name>S-adenosyl-L-methionine</name>
        <dbReference type="ChEBI" id="CHEBI:59789"/>
    </ligand>
</feature>